<dbReference type="InterPro" id="IPR047726">
    <property type="entry name" value="CsgH_dom"/>
</dbReference>
<evidence type="ECO:0000256" key="1">
    <source>
        <dbReference type="SAM" id="SignalP"/>
    </source>
</evidence>
<gene>
    <name evidence="2" type="ORF">HW554_03760</name>
</gene>
<organism evidence="2 3">
    <name type="scientific">Hymenobacter lapidiphilus</name>
    <dbReference type="NCBI Taxonomy" id="2608003"/>
    <lineage>
        <taxon>Bacteria</taxon>
        <taxon>Pseudomonadati</taxon>
        <taxon>Bacteroidota</taxon>
        <taxon>Cytophagia</taxon>
        <taxon>Cytophagales</taxon>
        <taxon>Hymenobacteraceae</taxon>
        <taxon>Hymenobacter</taxon>
    </lineage>
</organism>
<accession>A0A7Y7U4E2</accession>
<feature type="signal peptide" evidence="1">
    <location>
        <begin position="1"/>
        <end position="20"/>
    </location>
</feature>
<keyword evidence="3" id="KW-1185">Reference proteome</keyword>
<dbReference type="RefSeq" id="WP_176907016.1">
    <property type="nucleotide sequence ID" value="NZ_JABKAU010000005.1"/>
</dbReference>
<dbReference type="Proteomes" id="UP000565521">
    <property type="component" value="Unassembled WGS sequence"/>
</dbReference>
<dbReference type="EMBL" id="JABKAU010000005">
    <property type="protein sequence ID" value="NVO30313.1"/>
    <property type="molecule type" value="Genomic_DNA"/>
</dbReference>
<evidence type="ECO:0000313" key="3">
    <source>
        <dbReference type="Proteomes" id="UP000565521"/>
    </source>
</evidence>
<keyword evidence="1" id="KW-0732">Signal</keyword>
<evidence type="ECO:0000313" key="2">
    <source>
        <dbReference type="EMBL" id="NVO30313.1"/>
    </source>
</evidence>
<comment type="caution">
    <text evidence="2">The sequence shown here is derived from an EMBL/GenBank/DDBJ whole genome shotgun (WGS) entry which is preliminary data.</text>
</comment>
<dbReference type="InterPro" id="IPR053722">
    <property type="entry name" value="Curli_assembly_CsgC/AgfC"/>
</dbReference>
<dbReference type="AlphaFoldDB" id="A0A7Y7U4E2"/>
<proteinExistence type="predicted"/>
<evidence type="ECO:0008006" key="4">
    <source>
        <dbReference type="Google" id="ProtNLM"/>
    </source>
</evidence>
<dbReference type="NCBIfam" id="NF041112">
    <property type="entry name" value="chap_CsgH_alph"/>
    <property type="match status" value="1"/>
</dbReference>
<reference evidence="2 3" key="1">
    <citation type="submission" date="2020-05" db="EMBL/GenBank/DDBJ databases">
        <title>Hymenobacter terrestris sp. nov. and Hymenobacter lapidiphilus sp. nov., isolated from regoliths in Antarctica.</title>
        <authorList>
            <person name="Sedlacek I."/>
            <person name="Pantucek R."/>
            <person name="Zeman M."/>
            <person name="Holochova P."/>
            <person name="Kralova S."/>
            <person name="Stankova E."/>
            <person name="Sedo O."/>
            <person name="Micenkova L."/>
            <person name="Svec P."/>
            <person name="Gupta V."/>
            <person name="Sood U."/>
            <person name="Korpole U.S."/>
            <person name="Lal R."/>
        </authorList>
    </citation>
    <scope>NUCLEOTIDE SEQUENCE [LARGE SCALE GENOMIC DNA]</scope>
    <source>
        <strain evidence="2 3">P5342</strain>
    </source>
</reference>
<protein>
    <recommendedName>
        <fullName evidence="4">Curli assembly protein CsgC</fullName>
    </recommendedName>
</protein>
<name>A0A7Y7U4E2_9BACT</name>
<dbReference type="Gene3D" id="2.60.40.2420">
    <property type="match status" value="1"/>
</dbReference>
<feature type="chain" id="PRO_5031207703" description="Curli assembly protein CsgC" evidence="1">
    <location>
        <begin position="21"/>
        <end position="127"/>
    </location>
</feature>
<sequence length="127" mass="13671">MYTALFFLAGWAALLGVSQAASDLPCRAWLEATPHGNMLEMTGKCASLTKKAASFRYEITLERQAAGGRSSSQQGGEFELAPGQSVVLSSTRVNIDGQSTYIGHLRVFDTHNVLLAQDSVRHEPGSK</sequence>